<dbReference type="RefSeq" id="WP_153683205.1">
    <property type="nucleotide sequence ID" value="NZ_WJIF01000001.1"/>
</dbReference>
<comment type="caution">
    <text evidence="1">The sequence shown here is derived from an EMBL/GenBank/DDBJ whole genome shotgun (WGS) entry which is preliminary data.</text>
</comment>
<sequence length="92" mass="10548">MTMHTSEPVAVWLDQAHAPTRLVYRNVEFRIIDSPTRLPRHAWLASSAESASQRMDQAEPGWRVTGCADTQETRVFDLRLLPRGWIVENVFA</sequence>
<dbReference type="Proteomes" id="UP000431080">
    <property type="component" value="Unassembled WGS sequence"/>
</dbReference>
<evidence type="ECO:0000313" key="2">
    <source>
        <dbReference type="Proteomes" id="UP000431080"/>
    </source>
</evidence>
<name>A0A6I2F2N8_9MICO</name>
<reference evidence="1 2" key="1">
    <citation type="submission" date="2019-10" db="EMBL/GenBank/DDBJ databases">
        <authorList>
            <person name="Nie G."/>
            <person name="Ming H."/>
            <person name="Yi B."/>
        </authorList>
    </citation>
    <scope>NUCLEOTIDE SEQUENCE [LARGE SCALE GENOMIC DNA]</scope>
    <source>
        <strain evidence="1 2">CFH 90414</strain>
    </source>
</reference>
<dbReference type="AlphaFoldDB" id="A0A6I2F2N8"/>
<organism evidence="1 2">
    <name type="scientific">Agromyces agglutinans</name>
    <dbReference type="NCBI Taxonomy" id="2662258"/>
    <lineage>
        <taxon>Bacteria</taxon>
        <taxon>Bacillati</taxon>
        <taxon>Actinomycetota</taxon>
        <taxon>Actinomycetes</taxon>
        <taxon>Micrococcales</taxon>
        <taxon>Microbacteriaceae</taxon>
        <taxon>Agromyces</taxon>
    </lineage>
</organism>
<dbReference type="EMBL" id="WJIF01000001">
    <property type="protein sequence ID" value="MRG58782.1"/>
    <property type="molecule type" value="Genomic_DNA"/>
</dbReference>
<evidence type="ECO:0000313" key="1">
    <source>
        <dbReference type="EMBL" id="MRG58782.1"/>
    </source>
</evidence>
<accession>A0A6I2F2N8</accession>
<proteinExistence type="predicted"/>
<gene>
    <name evidence="1" type="ORF">GE115_02680</name>
</gene>
<keyword evidence="2" id="KW-1185">Reference proteome</keyword>
<protein>
    <submittedName>
        <fullName evidence="1">Uncharacterized protein</fullName>
    </submittedName>
</protein>